<dbReference type="Proteomes" id="UP000001402">
    <property type="component" value="Chromosome"/>
</dbReference>
<sequence length="327" mass="34609">MDKLCISGAEAVDAVLMLRFNRLSLPTFGPAMTDPAPTVRASFVLGDEATARRVTDLLGECFDEAEMAIAAFERPDRSWEVALHFGEQPNLDHIRELVAQAAGPEAAQAISVETVAAKDWVAASLEGLVPVPAGRFVIHGSHDRDRVPANKLGIEIEAALAFGTGHHGTTRGCLTLLDLVLRAGPPQRVLDLGTGTGVLAIAAAKALRHTVLATDIDKQSVAVARENARLNGVGNLVQAEWATGFASPVFAAHAPFDLVLANILANPLRSLAQPMSEHLAPGALVILSGLLQPQAQSVIAAYRARGCVLLRQLVIEGWSSLLLVKTF</sequence>
<dbReference type="Pfam" id="PF06325">
    <property type="entry name" value="PrmA"/>
    <property type="match status" value="1"/>
</dbReference>
<dbReference type="GO" id="GO:0005737">
    <property type="term" value="C:cytoplasm"/>
    <property type="evidence" value="ECO:0007669"/>
    <property type="project" value="UniProtKB-SubCell"/>
</dbReference>
<accession>E6VLU2</accession>
<protein>
    <recommendedName>
        <fullName evidence="6">Ribosomal protein L11 methyltransferase</fullName>
        <shortName evidence="6">L11 Mtase</shortName>
        <ecNumber evidence="6">2.1.1.-</ecNumber>
    </recommendedName>
</protein>
<dbReference type="HAMAP" id="MF_00735">
    <property type="entry name" value="Methyltr_PrmA"/>
    <property type="match status" value="1"/>
</dbReference>
<dbReference type="GO" id="GO:0016279">
    <property type="term" value="F:protein-lysine N-methyltransferase activity"/>
    <property type="evidence" value="ECO:0007669"/>
    <property type="project" value="RHEA"/>
</dbReference>
<evidence type="ECO:0000256" key="4">
    <source>
        <dbReference type="ARBA" id="ARBA00022679"/>
    </source>
</evidence>
<evidence type="ECO:0000256" key="3">
    <source>
        <dbReference type="ARBA" id="ARBA00022603"/>
    </source>
</evidence>
<dbReference type="InterPro" id="IPR004498">
    <property type="entry name" value="Ribosomal_PrmA_MeTrfase"/>
</dbReference>
<dbReference type="STRING" id="652103.Rpdx1_1841"/>
<dbReference type="InterPro" id="IPR050078">
    <property type="entry name" value="Ribosomal_L11_MeTrfase_PrmA"/>
</dbReference>
<comment type="catalytic activity">
    <reaction evidence="6">
        <text>L-lysyl-[protein] + 3 S-adenosyl-L-methionine = N(6),N(6),N(6)-trimethyl-L-lysyl-[protein] + 3 S-adenosyl-L-homocysteine + 3 H(+)</text>
        <dbReference type="Rhea" id="RHEA:54192"/>
        <dbReference type="Rhea" id="RHEA-COMP:9752"/>
        <dbReference type="Rhea" id="RHEA-COMP:13826"/>
        <dbReference type="ChEBI" id="CHEBI:15378"/>
        <dbReference type="ChEBI" id="CHEBI:29969"/>
        <dbReference type="ChEBI" id="CHEBI:57856"/>
        <dbReference type="ChEBI" id="CHEBI:59789"/>
        <dbReference type="ChEBI" id="CHEBI:61961"/>
    </reaction>
</comment>
<proteinExistence type="inferred from homology"/>
<name>E6VLU2_RHOPX</name>
<dbReference type="InterPro" id="IPR029063">
    <property type="entry name" value="SAM-dependent_MTases_sf"/>
</dbReference>
<comment type="subcellular location">
    <subcellularLocation>
        <location evidence="6">Cytoplasm</location>
    </subcellularLocation>
</comment>
<dbReference type="HOGENOM" id="CLU_049382_3_0_5"/>
<dbReference type="AlphaFoldDB" id="E6VLU2"/>
<evidence type="ECO:0000256" key="1">
    <source>
        <dbReference type="ARBA" id="ARBA00009741"/>
    </source>
</evidence>
<evidence type="ECO:0000313" key="7">
    <source>
        <dbReference type="EMBL" id="ADU43453.1"/>
    </source>
</evidence>
<keyword evidence="2 6" id="KW-0963">Cytoplasm</keyword>
<feature type="binding site" evidence="6">
    <location>
        <position position="193"/>
    </location>
    <ligand>
        <name>S-adenosyl-L-methionine</name>
        <dbReference type="ChEBI" id="CHEBI:59789"/>
    </ligand>
</feature>
<dbReference type="NCBIfam" id="NF001784">
    <property type="entry name" value="PRK00517.2-1"/>
    <property type="match status" value="1"/>
</dbReference>
<dbReference type="SUPFAM" id="SSF53335">
    <property type="entry name" value="S-adenosyl-L-methionine-dependent methyltransferases"/>
    <property type="match status" value="1"/>
</dbReference>
<dbReference type="PANTHER" id="PTHR43648">
    <property type="entry name" value="ELECTRON TRANSFER FLAVOPROTEIN BETA SUBUNIT LYSINE METHYLTRANSFERASE"/>
    <property type="match status" value="1"/>
</dbReference>
<comment type="similarity">
    <text evidence="1 6">Belongs to the methyltransferase superfamily. PrmA family.</text>
</comment>
<dbReference type="CDD" id="cd02440">
    <property type="entry name" value="AdoMet_MTases"/>
    <property type="match status" value="1"/>
</dbReference>
<evidence type="ECO:0000256" key="5">
    <source>
        <dbReference type="ARBA" id="ARBA00022691"/>
    </source>
</evidence>
<dbReference type="EC" id="2.1.1.-" evidence="6"/>
<evidence type="ECO:0000256" key="6">
    <source>
        <dbReference type="HAMAP-Rule" id="MF_00735"/>
    </source>
</evidence>
<organism evidence="7 8">
    <name type="scientific">Rhodopseudomonas palustris (strain DX-1)</name>
    <dbReference type="NCBI Taxonomy" id="652103"/>
    <lineage>
        <taxon>Bacteria</taxon>
        <taxon>Pseudomonadati</taxon>
        <taxon>Pseudomonadota</taxon>
        <taxon>Alphaproteobacteria</taxon>
        <taxon>Hyphomicrobiales</taxon>
        <taxon>Nitrobacteraceae</taxon>
        <taxon>Rhodopseudomonas</taxon>
    </lineage>
</organism>
<feature type="binding site" evidence="6">
    <location>
        <position position="262"/>
    </location>
    <ligand>
        <name>S-adenosyl-L-methionine</name>
        <dbReference type="ChEBI" id="CHEBI:59789"/>
    </ligand>
</feature>
<keyword evidence="4 6" id="KW-0808">Transferase</keyword>
<dbReference type="Gene3D" id="3.40.50.150">
    <property type="entry name" value="Vaccinia Virus protein VP39"/>
    <property type="match status" value="1"/>
</dbReference>
<dbReference type="eggNOG" id="COG2264">
    <property type="taxonomic scope" value="Bacteria"/>
</dbReference>
<evidence type="ECO:0000256" key="2">
    <source>
        <dbReference type="ARBA" id="ARBA00022490"/>
    </source>
</evidence>
<comment type="function">
    <text evidence="6">Methylates ribosomal protein L11.</text>
</comment>
<dbReference type="EMBL" id="CP002418">
    <property type="protein sequence ID" value="ADU43453.1"/>
    <property type="molecule type" value="Genomic_DNA"/>
</dbReference>
<dbReference type="PANTHER" id="PTHR43648:SF1">
    <property type="entry name" value="ELECTRON TRANSFER FLAVOPROTEIN BETA SUBUNIT LYSINE METHYLTRANSFERASE"/>
    <property type="match status" value="1"/>
</dbReference>
<dbReference type="GO" id="GO:0032259">
    <property type="term" value="P:methylation"/>
    <property type="evidence" value="ECO:0007669"/>
    <property type="project" value="UniProtKB-KW"/>
</dbReference>
<reference evidence="7" key="1">
    <citation type="submission" date="2010-12" db="EMBL/GenBank/DDBJ databases">
        <title>Complete sequence of Rhodopseudomonas palustris DX-1.</title>
        <authorList>
            <consortium name="US DOE Joint Genome Institute"/>
            <person name="Lucas S."/>
            <person name="Copeland A."/>
            <person name="Lapidus A."/>
            <person name="Cheng J.-F."/>
            <person name="Goodwin L."/>
            <person name="Pitluck S."/>
            <person name="Misra M."/>
            <person name="Chertkov O."/>
            <person name="Detter J.C."/>
            <person name="Han C."/>
            <person name="Tapia R."/>
            <person name="Land M."/>
            <person name="Hauser L."/>
            <person name="Kyrpides N."/>
            <person name="Ivanova N."/>
            <person name="Ovchinnikova G."/>
            <person name="Logan B."/>
            <person name="Oda Y."/>
            <person name="Harwood C."/>
            <person name="Woyke T."/>
        </authorList>
    </citation>
    <scope>NUCLEOTIDE SEQUENCE [LARGE SCALE GENOMIC DNA]</scope>
    <source>
        <strain evidence="7">DX-1</strain>
    </source>
</reference>
<keyword evidence="5 6" id="KW-0949">S-adenosyl-L-methionine</keyword>
<feature type="binding site" evidence="6">
    <location>
        <position position="215"/>
    </location>
    <ligand>
        <name>S-adenosyl-L-methionine</name>
        <dbReference type="ChEBI" id="CHEBI:59789"/>
    </ligand>
</feature>
<gene>
    <name evidence="6" type="primary">prmA</name>
    <name evidence="7" type="ordered locus">Rpdx1_1841</name>
</gene>
<keyword evidence="3 6" id="KW-0489">Methyltransferase</keyword>
<dbReference type="KEGG" id="rpx:Rpdx1_1841"/>
<feature type="binding site" evidence="6">
    <location>
        <position position="170"/>
    </location>
    <ligand>
        <name>S-adenosyl-L-methionine</name>
        <dbReference type="ChEBI" id="CHEBI:59789"/>
    </ligand>
</feature>
<evidence type="ECO:0000313" key="8">
    <source>
        <dbReference type="Proteomes" id="UP000001402"/>
    </source>
</evidence>